<evidence type="ECO:0000313" key="3">
    <source>
        <dbReference type="Proteomes" id="UP000078542"/>
    </source>
</evidence>
<dbReference type="PANTHER" id="PTHR47611:SF3">
    <property type="entry name" value="HAT C-TERMINAL DIMERISATION DOMAIN-CONTAINING PROTEIN"/>
    <property type="match status" value="1"/>
</dbReference>
<reference evidence="2 3" key="1">
    <citation type="submission" date="2016-03" db="EMBL/GenBank/DDBJ databases">
        <title>Cyphomyrmex costatus WGS genome.</title>
        <authorList>
            <person name="Nygaard S."/>
            <person name="Hu H."/>
            <person name="Boomsma J."/>
            <person name="Zhang G."/>
        </authorList>
    </citation>
    <scope>NUCLEOTIDE SEQUENCE [LARGE SCALE GENOMIC DNA]</scope>
    <source>
        <strain evidence="2">MS0001</strain>
        <tissue evidence="2">Whole body</tissue>
    </source>
</reference>
<proteinExistence type="predicted"/>
<protein>
    <recommendedName>
        <fullName evidence="1">HAT C-terminal dimerisation domain-containing protein</fullName>
    </recommendedName>
</protein>
<dbReference type="SUPFAM" id="SSF53098">
    <property type="entry name" value="Ribonuclease H-like"/>
    <property type="match status" value="1"/>
</dbReference>
<dbReference type="GO" id="GO:0046983">
    <property type="term" value="F:protein dimerization activity"/>
    <property type="evidence" value="ECO:0007669"/>
    <property type="project" value="InterPro"/>
</dbReference>
<dbReference type="EMBL" id="KQ977562">
    <property type="protein sequence ID" value="KYN01999.1"/>
    <property type="molecule type" value="Genomic_DNA"/>
</dbReference>
<accession>A0A151IHT3</accession>
<dbReference type="AlphaFoldDB" id="A0A151IHT3"/>
<gene>
    <name evidence="2" type="ORF">ALC62_07199</name>
</gene>
<evidence type="ECO:0000259" key="1">
    <source>
        <dbReference type="Pfam" id="PF05699"/>
    </source>
</evidence>
<dbReference type="InterPro" id="IPR012337">
    <property type="entry name" value="RNaseH-like_sf"/>
</dbReference>
<name>A0A151IHT3_9HYME</name>
<keyword evidence="3" id="KW-1185">Reference proteome</keyword>
<dbReference type="Proteomes" id="UP000078542">
    <property type="component" value="Unassembled WGS sequence"/>
</dbReference>
<dbReference type="PANTHER" id="PTHR47611">
    <property type="entry name" value="HAT DIMERISATION DOMAIN, C-TERMINAL"/>
    <property type="match status" value="1"/>
</dbReference>
<dbReference type="Pfam" id="PF05699">
    <property type="entry name" value="Dimer_Tnp_hAT"/>
    <property type="match status" value="1"/>
</dbReference>
<organism evidence="2 3">
    <name type="scientific">Cyphomyrmex costatus</name>
    <dbReference type="NCBI Taxonomy" id="456900"/>
    <lineage>
        <taxon>Eukaryota</taxon>
        <taxon>Metazoa</taxon>
        <taxon>Ecdysozoa</taxon>
        <taxon>Arthropoda</taxon>
        <taxon>Hexapoda</taxon>
        <taxon>Insecta</taxon>
        <taxon>Pterygota</taxon>
        <taxon>Neoptera</taxon>
        <taxon>Endopterygota</taxon>
        <taxon>Hymenoptera</taxon>
        <taxon>Apocrita</taxon>
        <taxon>Aculeata</taxon>
        <taxon>Formicoidea</taxon>
        <taxon>Formicidae</taxon>
        <taxon>Myrmicinae</taxon>
        <taxon>Cyphomyrmex</taxon>
    </lineage>
</organism>
<evidence type="ECO:0000313" key="2">
    <source>
        <dbReference type="EMBL" id="KYN01999.1"/>
    </source>
</evidence>
<dbReference type="InterPro" id="IPR008906">
    <property type="entry name" value="HATC_C_dom"/>
</dbReference>
<feature type="domain" description="HAT C-terminal dimerisation" evidence="1">
    <location>
        <begin position="130"/>
        <end position="206"/>
    </location>
</feature>
<sequence>MHRYTLKYKLDSLVPNTEIGIHFKCEIQRQFSKRFNNIEKVCPLAISTILDPRFKNIHFSDKVACAYSINKITQIININTVTSGAHFSAQFSPLRFLSLSHLLNDFWTFHEHLVKSKHILKNDDFTMADELKYYLSQPLQKINDNLLQYWFTNMHSALKDISLKYLSVIATSVPSERLFPRAGNIITANRNHMTGEHLNKLLFLNSLSVEDWLL</sequence>